<name>A0ABW1ZF50_9DEIO</name>
<protein>
    <submittedName>
        <fullName evidence="2">Uncharacterized protein</fullName>
    </submittedName>
</protein>
<keyword evidence="3" id="KW-1185">Reference proteome</keyword>
<sequence length="94" mass="9330">MGPKCSRADSTAPPGPAKMQGMSRSLPLLRGVRALLVLALLGALGLAAAQAAPTAALRPALSGEQRTLSLPGFGAVAYTADPGGPGARWCCCTA</sequence>
<comment type="caution">
    <text evidence="2">The sequence shown here is derived from an EMBL/GenBank/DDBJ whole genome shotgun (WGS) entry which is preliminary data.</text>
</comment>
<dbReference type="EMBL" id="JBHSWB010000001">
    <property type="protein sequence ID" value="MFC6659456.1"/>
    <property type="molecule type" value="Genomic_DNA"/>
</dbReference>
<gene>
    <name evidence="2" type="ORF">ACFP90_03005</name>
</gene>
<dbReference type="RefSeq" id="WP_380054040.1">
    <property type="nucleotide sequence ID" value="NZ_JBHSWB010000001.1"/>
</dbReference>
<proteinExistence type="predicted"/>
<organism evidence="2 3">
    <name type="scientific">Deinococcus multiflagellatus</name>
    <dbReference type="NCBI Taxonomy" id="1656887"/>
    <lineage>
        <taxon>Bacteria</taxon>
        <taxon>Thermotogati</taxon>
        <taxon>Deinococcota</taxon>
        <taxon>Deinococci</taxon>
        <taxon>Deinococcales</taxon>
        <taxon>Deinococcaceae</taxon>
        <taxon>Deinococcus</taxon>
    </lineage>
</organism>
<accession>A0ABW1ZF50</accession>
<evidence type="ECO:0000256" key="1">
    <source>
        <dbReference type="SAM" id="MobiDB-lite"/>
    </source>
</evidence>
<reference evidence="3" key="1">
    <citation type="journal article" date="2019" name="Int. J. Syst. Evol. Microbiol.">
        <title>The Global Catalogue of Microorganisms (GCM) 10K type strain sequencing project: providing services to taxonomists for standard genome sequencing and annotation.</title>
        <authorList>
            <consortium name="The Broad Institute Genomics Platform"/>
            <consortium name="The Broad Institute Genome Sequencing Center for Infectious Disease"/>
            <person name="Wu L."/>
            <person name="Ma J."/>
        </authorList>
    </citation>
    <scope>NUCLEOTIDE SEQUENCE [LARGE SCALE GENOMIC DNA]</scope>
    <source>
        <strain evidence="3">CCUG 63830</strain>
    </source>
</reference>
<evidence type="ECO:0000313" key="3">
    <source>
        <dbReference type="Proteomes" id="UP001596317"/>
    </source>
</evidence>
<dbReference type="Proteomes" id="UP001596317">
    <property type="component" value="Unassembled WGS sequence"/>
</dbReference>
<feature type="region of interest" description="Disordered" evidence="1">
    <location>
        <begin position="1"/>
        <end position="22"/>
    </location>
</feature>
<evidence type="ECO:0000313" key="2">
    <source>
        <dbReference type="EMBL" id="MFC6659456.1"/>
    </source>
</evidence>